<proteinExistence type="predicted"/>
<keyword evidence="2" id="KW-1185">Reference proteome</keyword>
<sequence>MGTISKGILGGFSGTVGTVIGGSWKGIAYMRSQPGKRSFTPSEKQLAQQARFALVMRFLQPMSALLEVTFRSFGVRMTGINSALSYNIQNAVTGTYPTLSIDYALALVSRGDLPNALSPAVTAGAGGILTFSWTDNSGSGIASSTDLAVAVAYCPALQQAVYDIGSSRGDMTADLNASVFAGQQVETWISFVTQDGKKSATSIFTGEVTVS</sequence>
<dbReference type="EMBL" id="VYQF01000003">
    <property type="protein sequence ID" value="KAA9038726.1"/>
    <property type="molecule type" value="Genomic_DNA"/>
</dbReference>
<dbReference type="RefSeq" id="WP_150415447.1">
    <property type="nucleotide sequence ID" value="NZ_VYQF01000003.1"/>
</dbReference>
<evidence type="ECO:0000313" key="2">
    <source>
        <dbReference type="Proteomes" id="UP000326903"/>
    </source>
</evidence>
<dbReference type="InterPro" id="IPR046233">
    <property type="entry name" value="DUF6266"/>
</dbReference>
<evidence type="ECO:0000313" key="1">
    <source>
        <dbReference type="EMBL" id="KAA9038726.1"/>
    </source>
</evidence>
<dbReference type="Pfam" id="PF19781">
    <property type="entry name" value="DUF6266"/>
    <property type="match status" value="1"/>
</dbReference>
<accession>A0A5J5IHI1</accession>
<organism evidence="1 2">
    <name type="scientific">Ginsengibacter hankyongi</name>
    <dbReference type="NCBI Taxonomy" id="2607284"/>
    <lineage>
        <taxon>Bacteria</taxon>
        <taxon>Pseudomonadati</taxon>
        <taxon>Bacteroidota</taxon>
        <taxon>Chitinophagia</taxon>
        <taxon>Chitinophagales</taxon>
        <taxon>Chitinophagaceae</taxon>
        <taxon>Ginsengibacter</taxon>
    </lineage>
</organism>
<reference evidence="1 2" key="1">
    <citation type="submission" date="2019-09" db="EMBL/GenBank/DDBJ databases">
        <title>Draft genome sequence of Ginsengibacter sp. BR5-29.</title>
        <authorList>
            <person name="Im W.-T."/>
        </authorList>
    </citation>
    <scope>NUCLEOTIDE SEQUENCE [LARGE SCALE GENOMIC DNA]</scope>
    <source>
        <strain evidence="1 2">BR5-29</strain>
    </source>
</reference>
<gene>
    <name evidence="1" type="ORF">FW778_14365</name>
</gene>
<protein>
    <submittedName>
        <fullName evidence="1">Uncharacterized protein</fullName>
    </submittedName>
</protein>
<comment type="caution">
    <text evidence="1">The sequence shown here is derived from an EMBL/GenBank/DDBJ whole genome shotgun (WGS) entry which is preliminary data.</text>
</comment>
<name>A0A5J5IHI1_9BACT</name>
<dbReference type="Proteomes" id="UP000326903">
    <property type="component" value="Unassembled WGS sequence"/>
</dbReference>
<dbReference type="AlphaFoldDB" id="A0A5J5IHI1"/>